<feature type="transmembrane region" description="Helical" evidence="1">
    <location>
        <begin position="18"/>
        <end position="37"/>
    </location>
</feature>
<name>A0ABY4N3R2_9MICO</name>
<evidence type="ECO:0008006" key="4">
    <source>
        <dbReference type="Google" id="ProtNLM"/>
    </source>
</evidence>
<organism evidence="2 3">
    <name type="scientific">Brachybacterium kimchii</name>
    <dbReference type="NCBI Taxonomy" id="2942909"/>
    <lineage>
        <taxon>Bacteria</taxon>
        <taxon>Bacillati</taxon>
        <taxon>Actinomycetota</taxon>
        <taxon>Actinomycetes</taxon>
        <taxon>Micrococcales</taxon>
        <taxon>Dermabacteraceae</taxon>
        <taxon>Brachybacterium</taxon>
    </lineage>
</organism>
<gene>
    <name evidence="2" type="ORF">M4486_12720</name>
</gene>
<sequence length="164" mass="17503">MEPTIAPDAGRRMSRASLWVRPVLMTVGGLAVAALLLLADQEIAAAVLVVAAVFMGYWTSPLRAGRHEPFAQALSRRDDAHAIILWAPGDPLSARLQTAVRGDREDVAWVNVLRDPCAVEFLEAHGGRGALPLVVVGSTVLRRATASQYLEAKAEGEQRSAAAD</sequence>
<accession>A0ABY4N3R2</accession>
<keyword evidence="1" id="KW-1133">Transmembrane helix</keyword>
<keyword evidence="1" id="KW-0472">Membrane</keyword>
<protein>
    <recommendedName>
        <fullName evidence="4">PH domain-containing protein</fullName>
    </recommendedName>
</protein>
<evidence type="ECO:0000256" key="1">
    <source>
        <dbReference type="SAM" id="Phobius"/>
    </source>
</evidence>
<reference evidence="2" key="1">
    <citation type="submission" date="2022-05" db="EMBL/GenBank/DDBJ databases">
        <title>Genomic analysis of Brachybacterium sp. CBA3104.</title>
        <authorList>
            <person name="Roh S.W."/>
            <person name="Kim Y.B."/>
            <person name="Kim Y."/>
        </authorList>
    </citation>
    <scope>NUCLEOTIDE SEQUENCE</scope>
    <source>
        <strain evidence="2">CBA3104</strain>
    </source>
</reference>
<keyword evidence="1" id="KW-0812">Transmembrane</keyword>
<dbReference type="RefSeq" id="WP_249477603.1">
    <property type="nucleotide sequence ID" value="NZ_CP097218.1"/>
</dbReference>
<dbReference type="EMBL" id="CP097218">
    <property type="protein sequence ID" value="UQN28496.1"/>
    <property type="molecule type" value="Genomic_DNA"/>
</dbReference>
<evidence type="ECO:0000313" key="2">
    <source>
        <dbReference type="EMBL" id="UQN28496.1"/>
    </source>
</evidence>
<evidence type="ECO:0000313" key="3">
    <source>
        <dbReference type="Proteomes" id="UP001055868"/>
    </source>
</evidence>
<proteinExistence type="predicted"/>
<dbReference type="Proteomes" id="UP001055868">
    <property type="component" value="Chromosome"/>
</dbReference>
<keyword evidence="3" id="KW-1185">Reference proteome</keyword>
<feature type="transmembrane region" description="Helical" evidence="1">
    <location>
        <begin position="43"/>
        <end position="60"/>
    </location>
</feature>